<proteinExistence type="predicted"/>
<keyword evidence="3" id="KW-1185">Reference proteome</keyword>
<organism evidence="2 3">
    <name type="scientific">Gossypium aridum</name>
    <name type="common">American cotton</name>
    <name type="synonym">Erioxylum aridum</name>
    <dbReference type="NCBI Taxonomy" id="34290"/>
    <lineage>
        <taxon>Eukaryota</taxon>
        <taxon>Viridiplantae</taxon>
        <taxon>Streptophyta</taxon>
        <taxon>Embryophyta</taxon>
        <taxon>Tracheophyta</taxon>
        <taxon>Spermatophyta</taxon>
        <taxon>Magnoliopsida</taxon>
        <taxon>eudicotyledons</taxon>
        <taxon>Gunneridae</taxon>
        <taxon>Pentapetalae</taxon>
        <taxon>rosids</taxon>
        <taxon>malvids</taxon>
        <taxon>Malvales</taxon>
        <taxon>Malvaceae</taxon>
        <taxon>Malvoideae</taxon>
        <taxon>Gossypium</taxon>
    </lineage>
</organism>
<protein>
    <submittedName>
        <fullName evidence="2">Uncharacterized protein</fullName>
    </submittedName>
</protein>
<evidence type="ECO:0000256" key="1">
    <source>
        <dbReference type="SAM" id="MobiDB-lite"/>
    </source>
</evidence>
<feature type="compositionally biased region" description="Basic residues" evidence="1">
    <location>
        <begin position="35"/>
        <end position="49"/>
    </location>
</feature>
<gene>
    <name evidence="2" type="ORF">Goari_017808</name>
</gene>
<dbReference type="EMBL" id="JABFAA010000002">
    <property type="protein sequence ID" value="MBA0676329.1"/>
    <property type="molecule type" value="Genomic_DNA"/>
</dbReference>
<dbReference type="AlphaFoldDB" id="A0A7J8WP14"/>
<name>A0A7J8WP14_GOSAI</name>
<comment type="caution">
    <text evidence="2">The sequence shown here is derived from an EMBL/GenBank/DDBJ whole genome shotgun (WGS) entry which is preliminary data.</text>
</comment>
<sequence>MEKGFFDKVEDKAAIRIWSEKTQQEKGGSLMKGLGTHRRRVHNSGHCPRKQADKAYSRAANVLTFLKRLMSITGMSEQ</sequence>
<accession>A0A7J8WP14</accession>
<dbReference type="Proteomes" id="UP000593577">
    <property type="component" value="Unassembled WGS sequence"/>
</dbReference>
<feature type="region of interest" description="Disordered" evidence="1">
    <location>
        <begin position="26"/>
        <end position="53"/>
    </location>
</feature>
<evidence type="ECO:0000313" key="3">
    <source>
        <dbReference type="Proteomes" id="UP000593577"/>
    </source>
</evidence>
<evidence type="ECO:0000313" key="2">
    <source>
        <dbReference type="EMBL" id="MBA0676329.1"/>
    </source>
</evidence>
<reference evidence="2 3" key="1">
    <citation type="journal article" date="2019" name="Genome Biol. Evol.">
        <title>Insights into the evolution of the New World diploid cottons (Gossypium, subgenus Houzingenia) based on genome sequencing.</title>
        <authorList>
            <person name="Grover C.E."/>
            <person name="Arick M.A. 2nd"/>
            <person name="Thrash A."/>
            <person name="Conover J.L."/>
            <person name="Sanders W.S."/>
            <person name="Peterson D.G."/>
            <person name="Frelichowski J.E."/>
            <person name="Scheffler J.A."/>
            <person name="Scheffler B.E."/>
            <person name="Wendel J.F."/>
        </authorList>
    </citation>
    <scope>NUCLEOTIDE SEQUENCE [LARGE SCALE GENOMIC DNA]</scope>
    <source>
        <strain evidence="2">185</strain>
        <tissue evidence="2">Leaf</tissue>
    </source>
</reference>